<feature type="compositionally biased region" description="Basic residues" evidence="1">
    <location>
        <begin position="883"/>
        <end position="893"/>
    </location>
</feature>
<feature type="compositionally biased region" description="Pro residues" evidence="1">
    <location>
        <begin position="360"/>
        <end position="369"/>
    </location>
</feature>
<dbReference type="PROSITE" id="PS00028">
    <property type="entry name" value="ZINC_FINGER_C2H2_1"/>
    <property type="match status" value="1"/>
</dbReference>
<feature type="region of interest" description="Disordered" evidence="1">
    <location>
        <begin position="963"/>
        <end position="984"/>
    </location>
</feature>
<feature type="region of interest" description="Disordered" evidence="1">
    <location>
        <begin position="1024"/>
        <end position="1178"/>
    </location>
</feature>
<name>A0AAF3JA36_9BILA</name>
<protein>
    <submittedName>
        <fullName evidence="4">C2H2-type domain-containing protein</fullName>
    </submittedName>
</protein>
<dbReference type="PANTHER" id="PTHR33936:SF15">
    <property type="entry name" value="C2H2-TYPE DOMAIN-CONTAINING PROTEIN"/>
    <property type="match status" value="1"/>
</dbReference>
<feature type="region of interest" description="Disordered" evidence="1">
    <location>
        <begin position="337"/>
        <end position="390"/>
    </location>
</feature>
<dbReference type="InterPro" id="IPR052797">
    <property type="entry name" value="RegFact_GeneExpr_CellDeath"/>
</dbReference>
<feature type="region of interest" description="Disordered" evidence="1">
    <location>
        <begin position="1"/>
        <end position="29"/>
    </location>
</feature>
<feature type="compositionally biased region" description="Acidic residues" evidence="1">
    <location>
        <begin position="1117"/>
        <end position="1127"/>
    </location>
</feature>
<evidence type="ECO:0000259" key="2">
    <source>
        <dbReference type="PROSITE" id="PS00028"/>
    </source>
</evidence>
<evidence type="ECO:0000256" key="1">
    <source>
        <dbReference type="SAM" id="MobiDB-lite"/>
    </source>
</evidence>
<organism evidence="3 4">
    <name type="scientific">Mesorhabditis belari</name>
    <dbReference type="NCBI Taxonomy" id="2138241"/>
    <lineage>
        <taxon>Eukaryota</taxon>
        <taxon>Metazoa</taxon>
        <taxon>Ecdysozoa</taxon>
        <taxon>Nematoda</taxon>
        <taxon>Chromadorea</taxon>
        <taxon>Rhabditida</taxon>
        <taxon>Rhabditina</taxon>
        <taxon>Rhabditomorpha</taxon>
        <taxon>Rhabditoidea</taxon>
        <taxon>Rhabditidae</taxon>
        <taxon>Mesorhabditinae</taxon>
        <taxon>Mesorhabditis</taxon>
    </lineage>
</organism>
<feature type="compositionally biased region" description="Basic and acidic residues" evidence="1">
    <location>
        <begin position="1"/>
        <end position="24"/>
    </location>
</feature>
<dbReference type="InterPro" id="IPR013087">
    <property type="entry name" value="Znf_C2H2_type"/>
</dbReference>
<dbReference type="Proteomes" id="UP000887575">
    <property type="component" value="Unassembled WGS sequence"/>
</dbReference>
<sequence length="1178" mass="135154">MERLPESEGPDDHPGNGEGLHDMGDDGELQEVVVGTSADEQDYRQKYLGDEVDAYEEYVEEEVIDDGQIDDDRILVDDDEMMEDEYEQLQQRGHGARSALIAQRGDISTLMSLSRRPQNARKTVREFLDDVGATEEVQSAAGHMGYDKYGGVRVHAPSRLLPVSTIQRVGPGNFVVQKHYQMPRVSDWRDEQRRDLEICEFFDSLPGDRQIAFRKMLERLGERIPKPLMGSRKYFRSTLAPHVKIPIPSNSKLELLSDQAMNRVRAEAGGETMTGGPKPITKENEYVRDMGEAFYIDNRKIYVYNNEEYEEKSYGGMANASFGEVVSEEVIEEEILENGQLSGKPNLDGDQSEDGGDGEGPPPIEPQEPLPAEIMPPGLQGLDHMGSPLGRDHRMSDIIETRHLKNRWFVVPELRKDLIGQTHVKVSRGNIEPHNTFFCDSCSEYMPRNAYETHLRKINRWGTCDHYTPRRFPCTEKDCNQRLPSIEKLCTHLRISHKVPLDIKEKTFANEEQFQVFLRELEGKGGNFRMSRGNKSSREGVQIRYYRCNRNVRMQPGKKIITASGAVVRPGVSAVDNLMEEVEEIEYDEDETGVPKTTRKKPSKLFIHGMCTAFFKKLEFQDGRIHVRYCDYHLHPDAVLRIPDDVRDRIKELNLKRLPVPVIIKVVKTEVHNFAEEGSALEERILNINDKDVRNVLSRCGLKPIRLQICRNKTFAERDDLEEQLALERSNPNRHVQHHIGTALDYDDGVKQLQPPEPHEMFVDHETMQREDELLDIAVNDPAMVDPNRPPSPEGLTQLERACYESWQQEDIETVNEAAEKRREAIQLRRRRETVQDEFEECSARLKLEFFNALNEGQVRRVRSMIDELSEMYNETAGERHKGLLRSNRRGRKSSPQQMNRRRRRYKFEDDQYGDEPNDINLDDEPRVEVEEVEIHNGDEQNLMKKVPIMVPQMQHPVIAPPHRVAARRSPQKQTTHKEPMNLEEAPPALEQMQEPGEIIAEEYEEMLTEEILQVDAEISRIQEGDEMIKEMPEVDVTVSPRKRNERSAPIAAASEKLATPSISGAGRRRKRTQESLIEEPAQSAEIKPEQAENVKRRGRKRASEKEPSPVEVVDPVGEDVAEEEPQPDAPHTSSAAKKQRQRRSQNVEKSYDYTPAMHGIAVSRSGRRVNKTKLLDM</sequence>
<feature type="region of interest" description="Disordered" evidence="1">
    <location>
        <begin position="877"/>
        <end position="922"/>
    </location>
</feature>
<feature type="compositionally biased region" description="Basic and acidic residues" evidence="1">
    <location>
        <begin position="1024"/>
        <end position="1033"/>
    </location>
</feature>
<dbReference type="AlphaFoldDB" id="A0AAF3JA36"/>
<evidence type="ECO:0000313" key="3">
    <source>
        <dbReference type="Proteomes" id="UP000887575"/>
    </source>
</evidence>
<feature type="domain" description="C2H2-type" evidence="2">
    <location>
        <begin position="474"/>
        <end position="497"/>
    </location>
</feature>
<proteinExistence type="predicted"/>
<dbReference type="PANTHER" id="PTHR33936">
    <property type="entry name" value="PROTEIN CBG17840"/>
    <property type="match status" value="1"/>
</dbReference>
<feature type="compositionally biased region" description="Acidic residues" evidence="1">
    <location>
        <begin position="911"/>
        <end position="922"/>
    </location>
</feature>
<feature type="compositionally biased region" description="Basic and acidic residues" evidence="1">
    <location>
        <begin position="1087"/>
        <end position="1109"/>
    </location>
</feature>
<evidence type="ECO:0000313" key="4">
    <source>
        <dbReference type="WBParaSite" id="MBELARI_LOCUS6050.1"/>
    </source>
</evidence>
<keyword evidence="3" id="KW-1185">Reference proteome</keyword>
<dbReference type="WBParaSite" id="MBELARI_LOCUS6050.1">
    <property type="protein sequence ID" value="MBELARI_LOCUS6050.1"/>
    <property type="gene ID" value="MBELARI_LOCUS6050"/>
</dbReference>
<reference evidence="4" key="1">
    <citation type="submission" date="2024-02" db="UniProtKB">
        <authorList>
            <consortium name="WormBaseParasite"/>
        </authorList>
    </citation>
    <scope>IDENTIFICATION</scope>
</reference>
<accession>A0AAF3JA36</accession>